<evidence type="ECO:0000313" key="1">
    <source>
        <dbReference type="EMBL" id="RFT16248.1"/>
    </source>
</evidence>
<accession>A0A3E2BNF9</accession>
<evidence type="ECO:0000313" key="2">
    <source>
        <dbReference type="Proteomes" id="UP000257323"/>
    </source>
</evidence>
<name>A0A3E2BNF9_9BACT</name>
<reference evidence="1 2" key="1">
    <citation type="submission" date="2018-08" db="EMBL/GenBank/DDBJ databases">
        <title>Genome analysis of the thermophilic bacterium of the candidate phylum Aminicenantes from deep subsurface aquifer revealed its physiology and ecological role.</title>
        <authorList>
            <person name="Kadnikov V.V."/>
            <person name="Mardanov A.V."/>
            <person name="Beletsky A.V."/>
            <person name="Karnachuk O.V."/>
            <person name="Ravin N.V."/>
        </authorList>
    </citation>
    <scope>NUCLEOTIDE SEQUENCE [LARGE SCALE GENOMIC DNA]</scope>
    <source>
        <strain evidence="1">BY38</strain>
    </source>
</reference>
<comment type="caution">
    <text evidence="1">The sequence shown here is derived from an EMBL/GenBank/DDBJ whole genome shotgun (WGS) entry which is preliminary data.</text>
</comment>
<proteinExistence type="predicted"/>
<organism evidence="1 2">
    <name type="scientific">Candidatus Saccharicenans subterraneus</name>
    <dbReference type="NCBI Taxonomy" id="2508984"/>
    <lineage>
        <taxon>Bacteria</taxon>
        <taxon>Candidatus Aminicenantota</taxon>
        <taxon>Candidatus Aminicenantia</taxon>
        <taxon>Candidatus Aminicenantales</taxon>
        <taxon>Candidatus Saccharicenantaceae</taxon>
        <taxon>Candidatus Saccharicenans</taxon>
    </lineage>
</organism>
<protein>
    <submittedName>
        <fullName evidence="1">Uncharacterized protein</fullName>
    </submittedName>
</protein>
<dbReference type="Proteomes" id="UP000257323">
    <property type="component" value="Unassembled WGS sequence"/>
</dbReference>
<sequence length="49" mass="5464">MNTCFLTCSFTAFFLLTYFSLKSQNAGNPITIIICQKPGFFNRPVPALS</sequence>
<dbReference type="AlphaFoldDB" id="A0A3E2BNF9"/>
<gene>
    <name evidence="1" type="ORF">OP8BY_1852</name>
</gene>
<dbReference type="EMBL" id="QUAH01000004">
    <property type="protein sequence ID" value="RFT16248.1"/>
    <property type="molecule type" value="Genomic_DNA"/>
</dbReference>